<sequence length="76" mass="8134">MSQQNLTQMKTGEVAERARSAGVQNVEQMNKDQMIQAMGGGQPQSKQPGRGGGRGDAPQPKGTDPKQWKNVPGNQT</sequence>
<evidence type="ECO:0000256" key="1">
    <source>
        <dbReference type="SAM" id="MobiDB-lite"/>
    </source>
</evidence>
<reference evidence="2 3" key="1">
    <citation type="submission" date="2018-01" db="EMBL/GenBank/DDBJ databases">
        <title>Draft genome sequence of Salinispora sp. 13K206.</title>
        <authorList>
            <person name="Sahin N."/>
            <person name="Saygin H."/>
            <person name="Ay H."/>
        </authorList>
    </citation>
    <scope>NUCLEOTIDE SEQUENCE [LARGE SCALE GENOMIC DNA]</scope>
    <source>
        <strain evidence="2 3">13K206</strain>
    </source>
</reference>
<evidence type="ECO:0000313" key="3">
    <source>
        <dbReference type="Proteomes" id="UP000248749"/>
    </source>
</evidence>
<dbReference type="Proteomes" id="UP000248749">
    <property type="component" value="Unassembled WGS sequence"/>
</dbReference>
<name>A0A2W2CDI0_9ACTN</name>
<evidence type="ECO:0000313" key="2">
    <source>
        <dbReference type="EMBL" id="PZF86367.1"/>
    </source>
</evidence>
<dbReference type="RefSeq" id="WP_111137385.1">
    <property type="nucleotide sequence ID" value="NZ_POUB01000355.1"/>
</dbReference>
<accession>A0A2W2CDI0</accession>
<gene>
    <name evidence="2" type="ORF">C1I99_29005</name>
</gene>
<proteinExistence type="predicted"/>
<feature type="region of interest" description="Disordered" evidence="1">
    <location>
        <begin position="1"/>
        <end position="76"/>
    </location>
</feature>
<dbReference type="AlphaFoldDB" id="A0A2W2CDI0"/>
<comment type="caution">
    <text evidence="2">The sequence shown here is derived from an EMBL/GenBank/DDBJ whole genome shotgun (WGS) entry which is preliminary data.</text>
</comment>
<keyword evidence="3" id="KW-1185">Reference proteome</keyword>
<feature type="compositionally biased region" description="Polar residues" evidence="1">
    <location>
        <begin position="22"/>
        <end position="33"/>
    </location>
</feature>
<dbReference type="EMBL" id="POUB01000355">
    <property type="protein sequence ID" value="PZF86367.1"/>
    <property type="molecule type" value="Genomic_DNA"/>
</dbReference>
<feature type="compositionally biased region" description="Polar residues" evidence="1">
    <location>
        <begin position="1"/>
        <end position="10"/>
    </location>
</feature>
<dbReference type="OrthoDB" id="3392745at2"/>
<protein>
    <submittedName>
        <fullName evidence="2">Uncharacterized protein</fullName>
    </submittedName>
</protein>
<organism evidence="2 3">
    <name type="scientific">Micromonospora deserti</name>
    <dbReference type="NCBI Taxonomy" id="2070366"/>
    <lineage>
        <taxon>Bacteria</taxon>
        <taxon>Bacillati</taxon>
        <taxon>Actinomycetota</taxon>
        <taxon>Actinomycetes</taxon>
        <taxon>Micromonosporales</taxon>
        <taxon>Micromonosporaceae</taxon>
        <taxon>Micromonospora</taxon>
    </lineage>
</organism>